<organism evidence="2 3">
    <name type="scientific">Craurococcus roseus</name>
    <dbReference type="NCBI Taxonomy" id="77585"/>
    <lineage>
        <taxon>Bacteria</taxon>
        <taxon>Pseudomonadati</taxon>
        <taxon>Pseudomonadota</taxon>
        <taxon>Alphaproteobacteria</taxon>
        <taxon>Acetobacterales</taxon>
        <taxon>Acetobacteraceae</taxon>
        <taxon>Craurococcus</taxon>
    </lineage>
</organism>
<comment type="caution">
    <text evidence="2">The sequence shown here is derived from an EMBL/GenBank/DDBJ whole genome shotgun (WGS) entry which is preliminary data.</text>
</comment>
<dbReference type="PANTHER" id="PTHR47197">
    <property type="entry name" value="PROTEIN NIRF"/>
    <property type="match status" value="1"/>
</dbReference>
<evidence type="ECO:0000313" key="3">
    <source>
        <dbReference type="Proteomes" id="UP001501588"/>
    </source>
</evidence>
<keyword evidence="3" id="KW-1185">Reference proteome</keyword>
<name>A0ABN1FZD3_9PROT</name>
<accession>A0ABN1FZD3</accession>
<dbReference type="InterPro" id="IPR011048">
    <property type="entry name" value="Haem_d1_sf"/>
</dbReference>
<dbReference type="RefSeq" id="WP_343897537.1">
    <property type="nucleotide sequence ID" value="NZ_BAAAFZ010000076.1"/>
</dbReference>
<dbReference type="Gene3D" id="2.130.10.10">
    <property type="entry name" value="YVTN repeat-like/Quinoprotein amine dehydrogenase"/>
    <property type="match status" value="2"/>
</dbReference>
<dbReference type="PANTHER" id="PTHR47197:SF3">
    <property type="entry name" value="DIHYDRO-HEME D1 DEHYDROGENASE"/>
    <property type="match status" value="1"/>
</dbReference>
<dbReference type="InterPro" id="IPR051200">
    <property type="entry name" value="Host-pathogen_enzymatic-act"/>
</dbReference>
<keyword evidence="1" id="KW-0732">Signal</keyword>
<sequence>MKRGARVPAALAALLAPAAIAAAGEAPPALVHTAAGLTATLALTGADGGVPRAGEVASLRLGFSTDSGDPARGLRPAAWGERASVHAAECRERVRGLVQARLGRQAELDFNAWHLAVLGDNGAVYALDPVGGNARTRLLAVVNLGGRVAGFAEDPGRETFYAALPDTGEVAEIDARRWAERRRIAVGGRPARLALDASGAHLWVGQDGRDGATAQVALVERATGSVVARHEAGPGPHALAAAGAGLAASASPSGVSLLRAGTEARPLPGLGGGFAEAVWSPLAELVLLLDRGEGKAVAVRPDGRPVASWHVAPGAAGLFLDPTGRLLMVPEPDERRVTVVDLGRGAVAHRIALEGRPRRVGFSRAQAYVQHEEGGRLSLIALNSLVEGGRPAVATIAAGDGGLGAADDALGATVATAPGDGAMLIASPEDRVAHVYMEGMAAPSGALRLPPQARPLAIAAIDRGLREVAPGRYEAQAVFPAGGRWVVPVMQQGGGFLHCFEFEVAGDAVPLTRRMRLQLAAPQGRAVASGGAAVAVRVRLAGPDGEDRWRAAGDVLGRFVQFAGHWQEVVPLRPLGDGLYEARVAPPRPGPVNLYVESASLGLRPGTLPHITLRAVEP</sequence>
<evidence type="ECO:0000313" key="2">
    <source>
        <dbReference type="EMBL" id="GAA0601037.1"/>
    </source>
</evidence>
<feature type="chain" id="PRO_5046019666" evidence="1">
    <location>
        <begin position="22"/>
        <end position="618"/>
    </location>
</feature>
<gene>
    <name evidence="2" type="ORF">GCM10009416_43650</name>
</gene>
<dbReference type="SUPFAM" id="SSF51004">
    <property type="entry name" value="C-terminal (heme d1) domain of cytochrome cd1-nitrite reductase"/>
    <property type="match status" value="1"/>
</dbReference>
<reference evidence="2 3" key="1">
    <citation type="journal article" date="2019" name="Int. J. Syst. Evol. Microbiol.">
        <title>The Global Catalogue of Microorganisms (GCM) 10K type strain sequencing project: providing services to taxonomists for standard genome sequencing and annotation.</title>
        <authorList>
            <consortium name="The Broad Institute Genomics Platform"/>
            <consortium name="The Broad Institute Genome Sequencing Center for Infectious Disease"/>
            <person name="Wu L."/>
            <person name="Ma J."/>
        </authorList>
    </citation>
    <scope>NUCLEOTIDE SEQUENCE [LARGE SCALE GENOMIC DNA]</scope>
    <source>
        <strain evidence="2 3">JCM 9933</strain>
    </source>
</reference>
<feature type="signal peptide" evidence="1">
    <location>
        <begin position="1"/>
        <end position="21"/>
    </location>
</feature>
<proteinExistence type="predicted"/>
<evidence type="ECO:0000256" key="1">
    <source>
        <dbReference type="SAM" id="SignalP"/>
    </source>
</evidence>
<dbReference type="InterPro" id="IPR015943">
    <property type="entry name" value="WD40/YVTN_repeat-like_dom_sf"/>
</dbReference>
<protein>
    <submittedName>
        <fullName evidence="2">Cytochrome D1 domain-containing protein</fullName>
    </submittedName>
</protein>
<dbReference type="Proteomes" id="UP001501588">
    <property type="component" value="Unassembled WGS sequence"/>
</dbReference>
<dbReference type="EMBL" id="BAAAFZ010000076">
    <property type="protein sequence ID" value="GAA0601037.1"/>
    <property type="molecule type" value="Genomic_DNA"/>
</dbReference>